<feature type="transmembrane region" description="Helical" evidence="1">
    <location>
        <begin position="86"/>
        <end position="110"/>
    </location>
</feature>
<dbReference type="Proteomes" id="UP000310017">
    <property type="component" value="Chromosome"/>
</dbReference>
<gene>
    <name evidence="2" type="ORF">FGM00_08215</name>
</gene>
<feature type="transmembrane region" description="Helical" evidence="1">
    <location>
        <begin position="122"/>
        <end position="142"/>
    </location>
</feature>
<dbReference type="AlphaFoldDB" id="A0A5B7SSU7"/>
<dbReference type="RefSeq" id="WP_138852435.1">
    <property type="nucleotide sequence ID" value="NZ_CP040710.1"/>
</dbReference>
<keyword evidence="1" id="KW-0472">Membrane</keyword>
<name>A0A5B7SSU7_9FLAO</name>
<dbReference type="OrthoDB" id="1429903at2"/>
<keyword evidence="3" id="KW-1185">Reference proteome</keyword>
<dbReference type="KEGG" id="asag:FGM00_08215"/>
<keyword evidence="1" id="KW-1133">Transmembrane helix</keyword>
<organism evidence="2 3">
    <name type="scientific">Aggregatimonas sangjinii</name>
    <dbReference type="NCBI Taxonomy" id="2583587"/>
    <lineage>
        <taxon>Bacteria</taxon>
        <taxon>Pseudomonadati</taxon>
        <taxon>Bacteroidota</taxon>
        <taxon>Flavobacteriia</taxon>
        <taxon>Flavobacteriales</taxon>
        <taxon>Flavobacteriaceae</taxon>
        <taxon>Aggregatimonas</taxon>
    </lineage>
</organism>
<feature type="transmembrane region" description="Helical" evidence="1">
    <location>
        <begin position="32"/>
        <end position="50"/>
    </location>
</feature>
<accession>A0A5B7SSU7</accession>
<dbReference type="EMBL" id="CP040710">
    <property type="protein sequence ID" value="QCX00088.1"/>
    <property type="molecule type" value="Genomic_DNA"/>
</dbReference>
<protein>
    <submittedName>
        <fullName evidence="2">Uncharacterized protein</fullName>
    </submittedName>
</protein>
<proteinExistence type="predicted"/>
<evidence type="ECO:0000256" key="1">
    <source>
        <dbReference type="SAM" id="Phobius"/>
    </source>
</evidence>
<feature type="transmembrane region" description="Helical" evidence="1">
    <location>
        <begin position="148"/>
        <end position="165"/>
    </location>
</feature>
<sequence>MSGKKILKAPLRISVALLLLGMMARIMEWPFAAQVVIAGFFAIGILYSIRFWNKQPKLFIDYVKLVLIVFWTANGLFRMMNFEYTLVFQIITGAAFVTWFIMEGTAYFMDDDRRAKNSTLQIWWNIAMVMGTLSIIGGSLMTILQWEYATPLLVMGIIVVALYILKDLFSTSEVKEKDTANEEFQI</sequence>
<evidence type="ECO:0000313" key="2">
    <source>
        <dbReference type="EMBL" id="QCX00088.1"/>
    </source>
</evidence>
<reference evidence="2 3" key="1">
    <citation type="submission" date="2019-05" db="EMBL/GenBank/DDBJ databases">
        <title>Genome sequencing of F202Z8.</title>
        <authorList>
            <person name="Kwon Y.M."/>
        </authorList>
    </citation>
    <scope>NUCLEOTIDE SEQUENCE [LARGE SCALE GENOMIC DNA]</scope>
    <source>
        <strain evidence="2 3">F202Z8</strain>
    </source>
</reference>
<keyword evidence="1" id="KW-0812">Transmembrane</keyword>
<evidence type="ECO:0000313" key="3">
    <source>
        <dbReference type="Proteomes" id="UP000310017"/>
    </source>
</evidence>
<feature type="transmembrane region" description="Helical" evidence="1">
    <location>
        <begin position="62"/>
        <end position="80"/>
    </location>
</feature>